<dbReference type="STRING" id="425264.A0A3G2S3W5"/>
<evidence type="ECO:0000259" key="10">
    <source>
        <dbReference type="Pfam" id="PF22916"/>
    </source>
</evidence>
<evidence type="ECO:0000313" key="12">
    <source>
        <dbReference type="Proteomes" id="UP000269793"/>
    </source>
</evidence>
<gene>
    <name evidence="11" type="primary">UTP25</name>
    <name evidence="11" type="ORF">DNF11_1833</name>
</gene>
<evidence type="ECO:0000256" key="6">
    <source>
        <dbReference type="ARBA" id="ARBA00023274"/>
    </source>
</evidence>
<dbReference type="GO" id="GO:0034511">
    <property type="term" value="F:U3 snoRNA binding"/>
    <property type="evidence" value="ECO:0007669"/>
    <property type="project" value="InterPro"/>
</dbReference>
<dbReference type="AlphaFoldDB" id="A0A3G2S3W5"/>
<keyword evidence="6 7" id="KW-0687">Ribonucleoprotein</keyword>
<evidence type="ECO:0000259" key="9">
    <source>
        <dbReference type="Pfam" id="PF06862"/>
    </source>
</evidence>
<feature type="domain" description="UTP25 C-terminal" evidence="9">
    <location>
        <begin position="429"/>
        <end position="622"/>
    </location>
</feature>
<proteinExistence type="inferred from homology"/>
<evidence type="ECO:0000256" key="4">
    <source>
        <dbReference type="ARBA" id="ARBA00015422"/>
    </source>
</evidence>
<evidence type="ECO:0000313" key="11">
    <source>
        <dbReference type="EMBL" id="AYO42783.1"/>
    </source>
</evidence>
<dbReference type="Pfam" id="PF06862">
    <property type="entry name" value="Utp25_C"/>
    <property type="match status" value="1"/>
</dbReference>
<feature type="domain" description="UTP25 NTP hydrolase-like" evidence="10">
    <location>
        <begin position="149"/>
        <end position="416"/>
    </location>
</feature>
<dbReference type="InterPro" id="IPR053939">
    <property type="entry name" value="UTP25_C"/>
</dbReference>
<evidence type="ECO:0000256" key="1">
    <source>
        <dbReference type="ARBA" id="ARBA00002883"/>
    </source>
</evidence>
<dbReference type="InterPro" id="IPR010678">
    <property type="entry name" value="UTP25"/>
</dbReference>
<dbReference type="InterPro" id="IPR053940">
    <property type="entry name" value="UTP25_NTPase-like"/>
</dbReference>
<dbReference type="EMBL" id="CP033150">
    <property type="protein sequence ID" value="AYO42783.1"/>
    <property type="molecule type" value="Genomic_DNA"/>
</dbReference>
<keyword evidence="7" id="KW-0690">Ribosome biogenesis</keyword>
<dbReference type="VEuPathDB" id="FungiDB:DNF11_1833"/>
<comment type="function">
    <text evidence="1 7">DEAD-box RNA helicase-like protein required for pre-18S rRNA processing, specifically at sites A0, A1, and A2.</text>
</comment>
<reference evidence="11 12" key="1">
    <citation type="submission" date="2018-10" db="EMBL/GenBank/DDBJ databases">
        <title>Complete genome sequence of Malassezia restricta CBS 7877.</title>
        <authorList>
            <person name="Morand S.C."/>
            <person name="Bertignac M."/>
            <person name="Iltis A."/>
            <person name="Kolder I."/>
            <person name="Pirovano W."/>
            <person name="Jourdain R."/>
            <person name="Clavaud C."/>
        </authorList>
    </citation>
    <scope>NUCLEOTIDE SEQUENCE [LARGE SCALE GENOMIC DNA]</scope>
    <source>
        <strain evidence="11 12">CBS 7877</strain>
    </source>
</reference>
<dbReference type="GO" id="GO:0000462">
    <property type="term" value="P:maturation of SSU-rRNA from tricistronic rRNA transcript (SSU-rRNA, 5.8S rRNA, LSU-rRNA)"/>
    <property type="evidence" value="ECO:0007669"/>
    <property type="project" value="TreeGrafter"/>
</dbReference>
<comment type="subunit">
    <text evidence="7">Component of the ribosomal small subunit (SSU) processome composed of at least 40 protein subunits and snoRNA U3.</text>
</comment>
<protein>
    <recommendedName>
        <fullName evidence="4 7">U3 small nucleolar RNA-associated protein 25</fullName>
        <shortName evidence="7">U3 snoRNA-associated protein 25</shortName>
    </recommendedName>
</protein>
<dbReference type="GO" id="GO:0032040">
    <property type="term" value="C:small-subunit processome"/>
    <property type="evidence" value="ECO:0007669"/>
    <property type="project" value="TreeGrafter"/>
</dbReference>
<feature type="region of interest" description="Disordered" evidence="8">
    <location>
        <begin position="15"/>
        <end position="61"/>
    </location>
</feature>
<comment type="subcellular location">
    <subcellularLocation>
        <location evidence="2 7">Nucleus</location>
        <location evidence="2 7">Nucleolus</location>
    </subcellularLocation>
</comment>
<sequence length="623" mass="71801">MSDPLAHVRLMTMLNVKATHPRKEDENMPKKRFRTSVPPHAAPVRNERPETPTKTEPDEPVAPVLVAEDDDEDRADAFQCHFAEVNPENLAWKEPEHIRMLGGAIVTRADRSLQERPVSRPHARVWRAFEAKHALSRMQSDVLECIGTYTDFWHSRVAIQDHDLLRQVCAMHAMSHIAKTRQRILKNNEKLAKAAAAHTDDDDELPEFRDQGFTRPKVLLVVPFRHTAKVWVDMLMSYAGCEQVEQKTRFHKEFSLPPGSFDKLADPEFAHRYPDDHRHTFQGNIDDNFKLGIKLTRKTLKLYSPFYESDVIVASPLGLRLLIEKEHEHDYLSSMEVVMVDQMDVMLMQNWDHVRFILACVNQIPKEAHDTDFSRVRPWYLDGHASLLRQTILFSAFDAPEFRQLFHSLRNVGGKVRTTALGPDDVPSMSLVPPGVRQTFFRFECSNPQSEGDQRLTAFKERILSLLKKSAVSASHTMIIVPSYFDFVRLEDDFRRMDPPVSYTTLTEYSTGRDISRAREAFFSGKKSVLLLTERFHFYRRYLIRGAITVVFYAPPEHAIYYPEFIRAPLSVRDASSAAPTDPADLQVWTLFCKYDLLRLERVVGASQARKMLTGTDTSYRFL</sequence>
<evidence type="ECO:0000256" key="8">
    <source>
        <dbReference type="SAM" id="MobiDB-lite"/>
    </source>
</evidence>
<name>A0A3G2S3W5_MALR7</name>
<organism evidence="11 12">
    <name type="scientific">Malassezia restricta (strain ATCC 96810 / NBRC 103918 / CBS 7877)</name>
    <name type="common">Seborrheic dermatitis infection agent</name>
    <dbReference type="NCBI Taxonomy" id="425264"/>
    <lineage>
        <taxon>Eukaryota</taxon>
        <taxon>Fungi</taxon>
        <taxon>Dikarya</taxon>
        <taxon>Basidiomycota</taxon>
        <taxon>Ustilaginomycotina</taxon>
        <taxon>Malasseziomycetes</taxon>
        <taxon>Malasseziales</taxon>
        <taxon>Malasseziaceae</taxon>
        <taxon>Malassezia</taxon>
    </lineage>
</organism>
<feature type="compositionally biased region" description="Basic and acidic residues" evidence="8">
    <location>
        <begin position="45"/>
        <end position="57"/>
    </location>
</feature>
<dbReference type="PANTHER" id="PTHR12933:SF0">
    <property type="entry name" value="U3 SMALL NUCLEOLAR RNA-ASSOCIATED PROTEIN 25 HOMOLOG"/>
    <property type="match status" value="1"/>
</dbReference>
<evidence type="ECO:0000256" key="7">
    <source>
        <dbReference type="RuleBase" id="RU365070"/>
    </source>
</evidence>
<comment type="similarity">
    <text evidence="3 7">Belongs to the UTP25 family.</text>
</comment>
<evidence type="ECO:0000256" key="2">
    <source>
        <dbReference type="ARBA" id="ARBA00004604"/>
    </source>
</evidence>
<dbReference type="GO" id="GO:0019843">
    <property type="term" value="F:rRNA binding"/>
    <property type="evidence" value="ECO:0007669"/>
    <property type="project" value="TreeGrafter"/>
</dbReference>
<dbReference type="Proteomes" id="UP000269793">
    <property type="component" value="Chromosome III"/>
</dbReference>
<evidence type="ECO:0000256" key="5">
    <source>
        <dbReference type="ARBA" id="ARBA00023242"/>
    </source>
</evidence>
<evidence type="ECO:0000256" key="3">
    <source>
        <dbReference type="ARBA" id="ARBA00009223"/>
    </source>
</evidence>
<keyword evidence="7" id="KW-0698">rRNA processing</keyword>
<keyword evidence="5 7" id="KW-0539">Nucleus</keyword>
<dbReference type="OrthoDB" id="10264378at2759"/>
<keyword evidence="12" id="KW-1185">Reference proteome</keyword>
<dbReference type="Pfam" id="PF22916">
    <property type="entry name" value="UTP25_NTPase-like"/>
    <property type="match status" value="1"/>
</dbReference>
<dbReference type="PANTHER" id="PTHR12933">
    <property type="entry name" value="ORF PROTEIN-RELATED"/>
    <property type="match status" value="1"/>
</dbReference>
<accession>A0A3G2S3W5</accession>